<gene>
    <name evidence="2" type="ORF">PMACD_LOCUS3495</name>
</gene>
<keyword evidence="1" id="KW-0732">Signal</keyword>
<sequence length="115" mass="12738">MVLLNVLRLVVVTNVTGSHRIDKIAILSCLCTVLEAVDRWLRGGGEATAPAPALLAWPSRLSHALRNACIIIMTDADRAAAPLICRAFDLAAADWSRRPYINEPARYLYSIRRRV</sequence>
<evidence type="ECO:0000313" key="2">
    <source>
        <dbReference type="EMBL" id="CAF4801902.1"/>
    </source>
</evidence>
<reference evidence="2" key="1">
    <citation type="submission" date="2021-02" db="EMBL/GenBank/DDBJ databases">
        <authorList>
            <person name="Steward A R."/>
        </authorList>
    </citation>
    <scope>NUCLEOTIDE SEQUENCE</scope>
</reference>
<dbReference type="EMBL" id="CAJOBZ010000006">
    <property type="protein sequence ID" value="CAF4801902.1"/>
    <property type="molecule type" value="Genomic_DNA"/>
</dbReference>
<feature type="signal peptide" evidence="1">
    <location>
        <begin position="1"/>
        <end position="18"/>
    </location>
</feature>
<protein>
    <submittedName>
        <fullName evidence="2">Uncharacterized protein</fullName>
    </submittedName>
</protein>
<dbReference type="Proteomes" id="UP000663880">
    <property type="component" value="Unassembled WGS sequence"/>
</dbReference>
<proteinExistence type="predicted"/>
<organism evidence="2 3">
    <name type="scientific">Pieris macdunnoughi</name>
    <dbReference type="NCBI Taxonomy" id="345717"/>
    <lineage>
        <taxon>Eukaryota</taxon>
        <taxon>Metazoa</taxon>
        <taxon>Ecdysozoa</taxon>
        <taxon>Arthropoda</taxon>
        <taxon>Hexapoda</taxon>
        <taxon>Insecta</taxon>
        <taxon>Pterygota</taxon>
        <taxon>Neoptera</taxon>
        <taxon>Endopterygota</taxon>
        <taxon>Lepidoptera</taxon>
        <taxon>Glossata</taxon>
        <taxon>Ditrysia</taxon>
        <taxon>Papilionoidea</taxon>
        <taxon>Pieridae</taxon>
        <taxon>Pierinae</taxon>
        <taxon>Pieris</taxon>
    </lineage>
</organism>
<keyword evidence="3" id="KW-1185">Reference proteome</keyword>
<dbReference type="OrthoDB" id="7446559at2759"/>
<feature type="chain" id="PRO_5032289518" evidence="1">
    <location>
        <begin position="19"/>
        <end position="115"/>
    </location>
</feature>
<accession>A0A821P6R9</accession>
<name>A0A821P6R9_9NEOP</name>
<evidence type="ECO:0000313" key="3">
    <source>
        <dbReference type="Proteomes" id="UP000663880"/>
    </source>
</evidence>
<dbReference type="AlphaFoldDB" id="A0A821P6R9"/>
<evidence type="ECO:0000256" key="1">
    <source>
        <dbReference type="SAM" id="SignalP"/>
    </source>
</evidence>
<comment type="caution">
    <text evidence="2">The sequence shown here is derived from an EMBL/GenBank/DDBJ whole genome shotgun (WGS) entry which is preliminary data.</text>
</comment>